<proteinExistence type="predicted"/>
<dbReference type="STRING" id="1604334.SAMN05421546_1043"/>
<dbReference type="CDD" id="cd19166">
    <property type="entry name" value="HemeO-bac"/>
    <property type="match status" value="1"/>
</dbReference>
<sequence>MTPRTAAHTRLREATAVDHARVDGCFPHGLQDAAAYRRYLRGMHALLTALSNRDEQLNVGYAIHRQHLADDLLALDARSASLPSGIDILDPHARLGVRYVIEGSALSARLLLRQAEALGHHATSGATFLTHHVDRGITHWPRLMQALAQHDPATSDFKTVIASARNTFALAASCFDPMGSAGDVDEGQDRK</sequence>
<keyword evidence="2" id="KW-1185">Reference proteome</keyword>
<protein>
    <submittedName>
        <fullName evidence="1">Heme oxygenase</fullName>
    </submittedName>
</protein>
<accession>A0A1N6RLZ9</accession>
<dbReference type="AlphaFoldDB" id="A0A1N6RLZ9"/>
<dbReference type="InterPro" id="IPR016084">
    <property type="entry name" value="Haem_Oase-like_multi-hlx"/>
</dbReference>
<dbReference type="Proteomes" id="UP000241788">
    <property type="component" value="Unassembled WGS sequence"/>
</dbReference>
<reference evidence="2" key="1">
    <citation type="submission" date="2017-01" db="EMBL/GenBank/DDBJ databases">
        <authorList>
            <person name="Varghese N."/>
            <person name="Submissions S."/>
        </authorList>
    </citation>
    <scope>NUCLEOTIDE SEQUENCE [LARGE SCALE GENOMIC DNA]</scope>
    <source>
        <strain evidence="2">UM1</strain>
    </source>
</reference>
<dbReference type="Gene3D" id="1.20.910.10">
    <property type="entry name" value="Heme oxygenase-like"/>
    <property type="match status" value="1"/>
</dbReference>
<name>A0A1N6RLZ9_9GAMM</name>
<dbReference type="OrthoDB" id="5974705at2"/>
<dbReference type="SUPFAM" id="SSF48613">
    <property type="entry name" value="Heme oxygenase-like"/>
    <property type="match status" value="1"/>
</dbReference>
<evidence type="ECO:0000313" key="1">
    <source>
        <dbReference type="EMBL" id="SIQ29894.1"/>
    </source>
</evidence>
<gene>
    <name evidence="1" type="ORF">SAMN05421546_1043</name>
</gene>
<dbReference type="EMBL" id="FTLW01000002">
    <property type="protein sequence ID" value="SIQ29894.1"/>
    <property type="molecule type" value="Genomic_DNA"/>
</dbReference>
<evidence type="ECO:0000313" key="2">
    <source>
        <dbReference type="Proteomes" id="UP000241788"/>
    </source>
</evidence>
<organism evidence="1 2">
    <name type="scientific">Solilutibacter tolerans</name>
    <dbReference type="NCBI Taxonomy" id="1604334"/>
    <lineage>
        <taxon>Bacteria</taxon>
        <taxon>Pseudomonadati</taxon>
        <taxon>Pseudomonadota</taxon>
        <taxon>Gammaproteobacteria</taxon>
        <taxon>Lysobacterales</taxon>
        <taxon>Lysobacteraceae</taxon>
        <taxon>Solilutibacter</taxon>
    </lineage>
</organism>
<dbReference type="RefSeq" id="WP_076585947.1">
    <property type="nucleotide sequence ID" value="NZ_FTLW01000002.1"/>
</dbReference>